<sequence>MKYFSGLSSSLFYKQPTEFSKVTAKHNLAYALGATLYMPADKSGIFDLLVAKKYANLRSIVIDLEDAISDDVIEVCEEQFIRLIQRLHQEITNHEEMPLLFVRVRNAEQLQRISDQLHNELVVLTGVVMPKFDASNAFDFCETLQQINSQYQLNLYAMPILESTVIMYKESRLESLMKINDILKNYKSMILMLRIGATDFSGLYGIRRKSSTTVHEIALLNDVIADILNMFQRKENHYVIAGPVYEYFNTMPAMDTFIREIQQNIENGIVGKTVIHPSHIDVVQALHCVTHEEYMDASSIYEKENQGVEKSSYNNKMNEMKPHLYWARRIIQRAEIFGVLNKDVDYKMLLQQNEGNIL</sequence>
<evidence type="ECO:0000313" key="6">
    <source>
        <dbReference type="Proteomes" id="UP000245938"/>
    </source>
</evidence>
<evidence type="ECO:0000256" key="2">
    <source>
        <dbReference type="ARBA" id="ARBA00022723"/>
    </source>
</evidence>
<keyword evidence="3 4" id="KW-0460">Magnesium</keyword>
<dbReference type="Pfam" id="PF15617">
    <property type="entry name" value="C-C_Bond_Lyase"/>
    <property type="match status" value="1"/>
</dbReference>
<dbReference type="InterPro" id="IPR039480">
    <property type="entry name" value="C-C_Bond_Lyase-like"/>
</dbReference>
<evidence type="ECO:0000256" key="4">
    <source>
        <dbReference type="PIRSR" id="PIRSR015582-2"/>
    </source>
</evidence>
<feature type="binding site" evidence="4">
    <location>
        <position position="199"/>
    </location>
    <ligand>
        <name>Mg(2+)</name>
        <dbReference type="ChEBI" id="CHEBI:18420"/>
    </ligand>
</feature>
<evidence type="ECO:0000313" key="5">
    <source>
        <dbReference type="EMBL" id="PWI24763.1"/>
    </source>
</evidence>
<keyword evidence="5" id="KW-0456">Lyase</keyword>
<dbReference type="InterPro" id="IPR011206">
    <property type="entry name" value="Citrate_lyase_beta/mcl1/mcl2"/>
</dbReference>
<dbReference type="PANTHER" id="PTHR32308:SF10">
    <property type="entry name" value="CITRATE LYASE SUBUNIT BETA"/>
    <property type="match status" value="1"/>
</dbReference>
<dbReference type="Gene3D" id="3.20.20.60">
    <property type="entry name" value="Phosphoenolpyruvate-binding domains"/>
    <property type="match status" value="1"/>
</dbReference>
<comment type="cofactor">
    <cofactor evidence="1">
        <name>Mg(2+)</name>
        <dbReference type="ChEBI" id="CHEBI:18420"/>
    </cofactor>
</comment>
<dbReference type="GO" id="GO:0000287">
    <property type="term" value="F:magnesium ion binding"/>
    <property type="evidence" value="ECO:0007669"/>
    <property type="project" value="TreeGrafter"/>
</dbReference>
<protein>
    <submittedName>
        <fullName evidence="5">Citrate lyase subunit beta</fullName>
    </submittedName>
</protein>
<dbReference type="GO" id="GO:0016829">
    <property type="term" value="F:lyase activity"/>
    <property type="evidence" value="ECO:0007669"/>
    <property type="project" value="UniProtKB-KW"/>
</dbReference>
<dbReference type="AlphaFoldDB" id="A0A2U3AJN6"/>
<keyword evidence="2 4" id="KW-0479">Metal-binding</keyword>
<dbReference type="OrthoDB" id="9786940at2"/>
<dbReference type="PIRSF" id="PIRSF015582">
    <property type="entry name" value="Cit_lyase_B"/>
    <property type="match status" value="1"/>
</dbReference>
<evidence type="ECO:0000256" key="1">
    <source>
        <dbReference type="ARBA" id="ARBA00001946"/>
    </source>
</evidence>
<dbReference type="SUPFAM" id="SSF51621">
    <property type="entry name" value="Phosphoenolpyruvate/pyruvate domain"/>
    <property type="match status" value="1"/>
</dbReference>
<dbReference type="InterPro" id="IPR040442">
    <property type="entry name" value="Pyrv_kinase-like_dom_sf"/>
</dbReference>
<dbReference type="InterPro" id="IPR015813">
    <property type="entry name" value="Pyrv/PenolPyrv_kinase-like_dom"/>
</dbReference>
<keyword evidence="6" id="KW-1185">Reference proteome</keyword>
<organism evidence="5 6">
    <name type="scientific">Kurthia sibirica</name>
    <dbReference type="NCBI Taxonomy" id="202750"/>
    <lineage>
        <taxon>Bacteria</taxon>
        <taxon>Bacillati</taxon>
        <taxon>Bacillota</taxon>
        <taxon>Bacilli</taxon>
        <taxon>Bacillales</taxon>
        <taxon>Caryophanaceae</taxon>
        <taxon>Kurthia</taxon>
    </lineage>
</organism>
<dbReference type="EMBL" id="QFVR01000016">
    <property type="protein sequence ID" value="PWI24763.1"/>
    <property type="molecule type" value="Genomic_DNA"/>
</dbReference>
<dbReference type="GO" id="GO:0006107">
    <property type="term" value="P:oxaloacetate metabolic process"/>
    <property type="evidence" value="ECO:0007669"/>
    <property type="project" value="TreeGrafter"/>
</dbReference>
<evidence type="ECO:0000256" key="3">
    <source>
        <dbReference type="ARBA" id="ARBA00022842"/>
    </source>
</evidence>
<accession>A0A2U3AJN6</accession>
<dbReference type="RefSeq" id="WP_109306594.1">
    <property type="nucleotide sequence ID" value="NZ_BJUF01000050.1"/>
</dbReference>
<comment type="caution">
    <text evidence="5">The sequence shown here is derived from an EMBL/GenBank/DDBJ whole genome shotgun (WGS) entry which is preliminary data.</text>
</comment>
<gene>
    <name evidence="5" type="ORF">DEX24_11590</name>
</gene>
<reference evidence="5 6" key="1">
    <citation type="submission" date="2018-05" db="EMBL/GenBank/DDBJ databases">
        <title>Kurthia sibirica genome sequence.</title>
        <authorList>
            <person name="Maclea K.S."/>
            <person name="Goen A.E."/>
        </authorList>
    </citation>
    <scope>NUCLEOTIDE SEQUENCE [LARGE SCALE GENOMIC DNA]</scope>
    <source>
        <strain evidence="5 6">ATCC 49154</strain>
    </source>
</reference>
<dbReference type="PANTHER" id="PTHR32308">
    <property type="entry name" value="LYASE BETA SUBUNIT, PUTATIVE (AFU_ORTHOLOGUE AFUA_4G13030)-RELATED"/>
    <property type="match status" value="1"/>
</dbReference>
<name>A0A2U3AJN6_9BACL</name>
<dbReference type="Proteomes" id="UP000245938">
    <property type="component" value="Unassembled WGS sequence"/>
</dbReference>
<proteinExistence type="predicted"/>